<comment type="similarity">
    <text evidence="1">Belongs to the peptidase A1 family.</text>
</comment>
<keyword evidence="7" id="KW-0325">Glycoprotein</keyword>
<feature type="domain" description="Peptidase A1" evidence="9">
    <location>
        <begin position="1"/>
        <end position="230"/>
    </location>
</feature>
<dbReference type="InterPro" id="IPR021109">
    <property type="entry name" value="Peptidase_aspartic_dom_sf"/>
</dbReference>
<evidence type="ECO:0000256" key="2">
    <source>
        <dbReference type="ARBA" id="ARBA00022670"/>
    </source>
</evidence>
<keyword evidence="2" id="KW-0645">Protease</keyword>
<comment type="caution">
    <text evidence="10">The sequence shown here is derived from an EMBL/GenBank/DDBJ whole genome shotgun (WGS) entry which is preliminary data.</text>
</comment>
<evidence type="ECO:0000256" key="6">
    <source>
        <dbReference type="ARBA" id="ARBA00023157"/>
    </source>
</evidence>
<dbReference type="OrthoDB" id="1026926at2759"/>
<feature type="disulfide bond" evidence="8">
    <location>
        <begin position="158"/>
        <end position="194"/>
    </location>
</feature>
<dbReference type="Gene3D" id="2.40.70.10">
    <property type="entry name" value="Acid Proteases"/>
    <property type="match status" value="3"/>
</dbReference>
<evidence type="ECO:0000313" key="10">
    <source>
        <dbReference type="EMBL" id="CAA7048795.1"/>
    </source>
</evidence>
<evidence type="ECO:0000256" key="8">
    <source>
        <dbReference type="PIRSR" id="PIRSR601461-2"/>
    </source>
</evidence>
<organism evidence="10 11">
    <name type="scientific">Microthlaspi erraticum</name>
    <dbReference type="NCBI Taxonomy" id="1685480"/>
    <lineage>
        <taxon>Eukaryota</taxon>
        <taxon>Viridiplantae</taxon>
        <taxon>Streptophyta</taxon>
        <taxon>Embryophyta</taxon>
        <taxon>Tracheophyta</taxon>
        <taxon>Spermatophyta</taxon>
        <taxon>Magnoliopsida</taxon>
        <taxon>eudicotyledons</taxon>
        <taxon>Gunneridae</taxon>
        <taxon>Pentapetalae</taxon>
        <taxon>rosids</taxon>
        <taxon>malvids</taxon>
        <taxon>Brassicales</taxon>
        <taxon>Brassicaceae</taxon>
        <taxon>Coluteocarpeae</taxon>
        <taxon>Microthlaspi</taxon>
    </lineage>
</organism>
<keyword evidence="3" id="KW-0064">Aspartyl protease</keyword>
<dbReference type="SUPFAM" id="SSF50630">
    <property type="entry name" value="Acid proteases"/>
    <property type="match status" value="1"/>
</dbReference>
<keyword evidence="6 8" id="KW-1015">Disulfide bond</keyword>
<sequence length="236" mass="26168">MIVKKQDFIEVTSEKDGSYLASTNIDGILGLAFQECSATNTVPVWYNMMNQDLVQQKVFSIWLKYSNEQDHEEGGAIVFGGFDNAHFRGEHTYVPITYEQFWEFKMEEILLGGIGTGLCVDGCSAIIDSGESYVFGPTDIVTNINKALGADEVGNVDCNKVPSMPTVSLTIGGRVFSLSTRDYISKDNSGGRDCATKFRGSDDDFWTLGYVFMRPYHTIFDFGNKKIGFADAVQDN</sequence>
<dbReference type="FunFam" id="2.40.70.10:FF:000115">
    <property type="entry name" value="Lysosomal aspartic protease"/>
    <property type="match status" value="1"/>
</dbReference>
<dbReference type="GO" id="GO:0006508">
    <property type="term" value="P:proteolysis"/>
    <property type="evidence" value="ECO:0007669"/>
    <property type="project" value="UniProtKB-KW"/>
</dbReference>
<evidence type="ECO:0000256" key="3">
    <source>
        <dbReference type="ARBA" id="ARBA00022750"/>
    </source>
</evidence>
<name>A0A6D2K777_9BRAS</name>
<accession>A0A6D2K777</accession>
<evidence type="ECO:0000313" key="11">
    <source>
        <dbReference type="Proteomes" id="UP000467841"/>
    </source>
</evidence>
<reference evidence="10" key="1">
    <citation type="submission" date="2020-01" db="EMBL/GenBank/DDBJ databases">
        <authorList>
            <person name="Mishra B."/>
        </authorList>
    </citation>
    <scope>NUCLEOTIDE SEQUENCE [LARGE SCALE GENOMIC DNA]</scope>
</reference>
<dbReference type="InterPro" id="IPR001461">
    <property type="entry name" value="Aspartic_peptidase_A1"/>
</dbReference>
<evidence type="ECO:0000259" key="9">
    <source>
        <dbReference type="PROSITE" id="PS51767"/>
    </source>
</evidence>
<evidence type="ECO:0000256" key="5">
    <source>
        <dbReference type="ARBA" id="ARBA00023145"/>
    </source>
</evidence>
<evidence type="ECO:0000256" key="4">
    <source>
        <dbReference type="ARBA" id="ARBA00022801"/>
    </source>
</evidence>
<dbReference type="PANTHER" id="PTHR47966">
    <property type="entry name" value="BETA-SITE APP-CLEAVING ENZYME, ISOFORM A-RELATED"/>
    <property type="match status" value="1"/>
</dbReference>
<dbReference type="PANTHER" id="PTHR47966:SF76">
    <property type="entry name" value="ASPARTIC PROTEINASE A1"/>
    <property type="match status" value="1"/>
</dbReference>
<dbReference type="AlphaFoldDB" id="A0A6D2K777"/>
<dbReference type="PRINTS" id="PR00792">
    <property type="entry name" value="PEPSIN"/>
</dbReference>
<evidence type="ECO:0000256" key="7">
    <source>
        <dbReference type="ARBA" id="ARBA00023180"/>
    </source>
</evidence>
<dbReference type="EMBL" id="CACVBM020001396">
    <property type="protein sequence ID" value="CAA7048795.1"/>
    <property type="molecule type" value="Genomic_DNA"/>
</dbReference>
<keyword evidence="11" id="KW-1185">Reference proteome</keyword>
<keyword evidence="5" id="KW-0865">Zymogen</keyword>
<protein>
    <recommendedName>
        <fullName evidence="9">Peptidase A1 domain-containing protein</fullName>
    </recommendedName>
</protein>
<evidence type="ECO:0000256" key="1">
    <source>
        <dbReference type="ARBA" id="ARBA00007447"/>
    </source>
</evidence>
<dbReference type="PROSITE" id="PS51767">
    <property type="entry name" value="PEPTIDASE_A1"/>
    <property type="match status" value="1"/>
</dbReference>
<dbReference type="GO" id="GO:0004190">
    <property type="term" value="F:aspartic-type endopeptidase activity"/>
    <property type="evidence" value="ECO:0007669"/>
    <property type="project" value="UniProtKB-KW"/>
</dbReference>
<dbReference type="InterPro" id="IPR033121">
    <property type="entry name" value="PEPTIDASE_A1"/>
</dbReference>
<keyword evidence="4" id="KW-0378">Hydrolase</keyword>
<dbReference type="Proteomes" id="UP000467841">
    <property type="component" value="Unassembled WGS sequence"/>
</dbReference>
<gene>
    <name evidence="10" type="ORF">MERR_LOCUS36030</name>
</gene>
<proteinExistence type="inferred from homology"/>
<dbReference type="Pfam" id="PF00026">
    <property type="entry name" value="Asp"/>
    <property type="match status" value="1"/>
</dbReference>